<dbReference type="Proteomes" id="UP000831290">
    <property type="component" value="Chromosome"/>
</dbReference>
<dbReference type="PROSITE" id="PS51257">
    <property type="entry name" value="PROKAR_LIPOPROTEIN"/>
    <property type="match status" value="1"/>
</dbReference>
<feature type="domain" description="Thioredoxin-like fold" evidence="1">
    <location>
        <begin position="356"/>
        <end position="447"/>
    </location>
</feature>
<proteinExistence type="predicted"/>
<organism evidence="2 3">
    <name type="scientific">Abyssalbus ytuae</name>
    <dbReference type="NCBI Taxonomy" id="2926907"/>
    <lineage>
        <taxon>Bacteria</taxon>
        <taxon>Pseudomonadati</taxon>
        <taxon>Bacteroidota</taxon>
        <taxon>Flavobacteriia</taxon>
        <taxon>Flavobacteriales</taxon>
        <taxon>Flavobacteriaceae</taxon>
        <taxon>Abyssalbus</taxon>
    </lineage>
</organism>
<keyword evidence="3" id="KW-1185">Reference proteome</keyword>
<dbReference type="SUPFAM" id="SSF52833">
    <property type="entry name" value="Thioredoxin-like"/>
    <property type="match status" value="1"/>
</dbReference>
<dbReference type="KEGG" id="fbm:MQE35_14605"/>
<dbReference type="InterPro" id="IPR036249">
    <property type="entry name" value="Thioredoxin-like_sf"/>
</dbReference>
<dbReference type="InterPro" id="IPR012336">
    <property type="entry name" value="Thioredoxin-like_fold"/>
</dbReference>
<name>A0A9E6ZZU9_9FLAO</name>
<dbReference type="RefSeq" id="WP_255842213.1">
    <property type="nucleotide sequence ID" value="NZ_CP094358.1"/>
</dbReference>
<protein>
    <recommendedName>
        <fullName evidence="1">Thioredoxin-like fold domain-containing protein</fullName>
    </recommendedName>
</protein>
<accession>A0A9E6ZZU9</accession>
<evidence type="ECO:0000259" key="1">
    <source>
        <dbReference type="Pfam" id="PF13905"/>
    </source>
</evidence>
<evidence type="ECO:0000313" key="3">
    <source>
        <dbReference type="Proteomes" id="UP000831290"/>
    </source>
</evidence>
<dbReference type="EMBL" id="CP094358">
    <property type="protein sequence ID" value="UOB16956.1"/>
    <property type="molecule type" value="Genomic_DNA"/>
</dbReference>
<reference evidence="2" key="1">
    <citation type="submission" date="2022-03" db="EMBL/GenBank/DDBJ databases">
        <title>Description of Abyssus ytuae gen. nov., sp. nov., a novel member of the family Flavobacteriaceae isolated from the sediment of Mariana Trench.</title>
        <authorList>
            <person name="Zhang J."/>
            <person name="Xu X."/>
        </authorList>
    </citation>
    <scope>NUCLEOTIDE SEQUENCE</scope>
    <source>
        <strain evidence="2">MT3330</strain>
    </source>
</reference>
<sequence length="479" mass="56419">MKKALLAFLAITFIGCDKNEKRSIAYFGGEIVNPRDNYVVLFKDDVVIDSAKLDNNNRFLFKLDNFKEGLYNFQHIEYQYVFIEKGDSINIRLNTLDFDESLVFSGPGSEKNNFLIDMFLVNEDEDALIDNYYFLEAIEFRKRVDSLKAMKLDQYHNLIKNHHLSKDARKIAKAVIDYSHFANMEIYPYMHKFKHRLHYIKKLPENFYDYRSEEHYSDSSLSYFRPYLNYMVMHFNNLSYVDCLGDCDKKNNKIEQTLHYHIHKLYLIDSLAKPQNLRDNLFRNAAYDYLLDGHNPANNKKFIAEFNKISKNNKHSEEIDDLYNNISDLQAGKTMPKVMLVSLDGKKIVIDSLDKNKKTVYYFWSLHQKNHMKHINKRVEELKQLFPEYNFVGININDDHKSWVNNLTSHKFNSHKQYRCANAEKARKKLVVNSLNKMIIASEDGTIINAFANAYDPELEKQLGKFAFEKPNGTILVQN</sequence>
<gene>
    <name evidence="2" type="ORF">MQE35_14605</name>
</gene>
<dbReference type="Gene3D" id="3.40.30.10">
    <property type="entry name" value="Glutaredoxin"/>
    <property type="match status" value="1"/>
</dbReference>
<dbReference type="AlphaFoldDB" id="A0A9E6ZZU9"/>
<dbReference type="Pfam" id="PF13905">
    <property type="entry name" value="Thioredoxin_8"/>
    <property type="match status" value="1"/>
</dbReference>
<evidence type="ECO:0000313" key="2">
    <source>
        <dbReference type="EMBL" id="UOB16956.1"/>
    </source>
</evidence>